<name>A0ABQ8U4P2_9EUKA</name>
<keyword evidence="2" id="KW-1185">Reference proteome</keyword>
<gene>
    <name evidence="1" type="ORF">PAPYR_11013</name>
</gene>
<dbReference type="Proteomes" id="UP001141327">
    <property type="component" value="Unassembled WGS sequence"/>
</dbReference>
<protein>
    <submittedName>
        <fullName evidence="1">Uncharacterized protein</fullName>
    </submittedName>
</protein>
<evidence type="ECO:0000313" key="1">
    <source>
        <dbReference type="EMBL" id="KAJ4454318.1"/>
    </source>
</evidence>
<evidence type="ECO:0000313" key="2">
    <source>
        <dbReference type="Proteomes" id="UP001141327"/>
    </source>
</evidence>
<accession>A0ABQ8U4P2</accession>
<reference evidence="1" key="1">
    <citation type="journal article" date="2022" name="bioRxiv">
        <title>Genomics of Preaxostyla Flagellates Illuminates Evolutionary Transitions and the Path Towards Mitochondrial Loss.</title>
        <authorList>
            <person name="Novak L.V.F."/>
            <person name="Treitli S.C."/>
            <person name="Pyrih J."/>
            <person name="Halakuc P."/>
            <person name="Pipaliya S.V."/>
            <person name="Vacek V."/>
            <person name="Brzon O."/>
            <person name="Soukal P."/>
            <person name="Eme L."/>
            <person name="Dacks J.B."/>
            <person name="Karnkowska A."/>
            <person name="Elias M."/>
            <person name="Hampl V."/>
        </authorList>
    </citation>
    <scope>NUCLEOTIDE SEQUENCE</scope>
    <source>
        <strain evidence="1">RCP-MX</strain>
    </source>
</reference>
<comment type="caution">
    <text evidence="1">The sequence shown here is derived from an EMBL/GenBank/DDBJ whole genome shotgun (WGS) entry which is preliminary data.</text>
</comment>
<organism evidence="1 2">
    <name type="scientific">Paratrimastix pyriformis</name>
    <dbReference type="NCBI Taxonomy" id="342808"/>
    <lineage>
        <taxon>Eukaryota</taxon>
        <taxon>Metamonada</taxon>
        <taxon>Preaxostyla</taxon>
        <taxon>Paratrimastigidae</taxon>
        <taxon>Paratrimastix</taxon>
    </lineage>
</organism>
<sequence length="140" mass="15606">MARHTTYYFLSLPRTSNVATFARPPYSLLRSLLGVCAIFDLADGGSGKGSGDNDSKGTINAKWEVATYTEHEVATYTRTKVATYSGSVGEGRSTRNGKWPPTPKRIVYSSRSSHLCRWPPSDINRKLLISKSRNWEDPDF</sequence>
<dbReference type="EMBL" id="JAPMOS010000166">
    <property type="protein sequence ID" value="KAJ4454318.1"/>
    <property type="molecule type" value="Genomic_DNA"/>
</dbReference>
<proteinExistence type="predicted"/>